<feature type="region of interest" description="Disordered" evidence="9">
    <location>
        <begin position="233"/>
        <end position="254"/>
    </location>
</feature>
<proteinExistence type="predicted"/>
<keyword evidence="3" id="KW-0479">Metal-binding</keyword>
<dbReference type="OrthoDB" id="10009520at2759"/>
<reference evidence="11 12" key="1">
    <citation type="journal article" date="2019" name="Nat. Ecol. Evol.">
        <title>Megaphylogeny resolves global patterns of mushroom evolution.</title>
        <authorList>
            <person name="Varga T."/>
            <person name="Krizsan K."/>
            <person name="Foldi C."/>
            <person name="Dima B."/>
            <person name="Sanchez-Garcia M."/>
            <person name="Sanchez-Ramirez S."/>
            <person name="Szollosi G.J."/>
            <person name="Szarkandi J.G."/>
            <person name="Papp V."/>
            <person name="Albert L."/>
            <person name="Andreopoulos W."/>
            <person name="Angelini C."/>
            <person name="Antonin V."/>
            <person name="Barry K.W."/>
            <person name="Bougher N.L."/>
            <person name="Buchanan P."/>
            <person name="Buyck B."/>
            <person name="Bense V."/>
            <person name="Catcheside P."/>
            <person name="Chovatia M."/>
            <person name="Cooper J."/>
            <person name="Damon W."/>
            <person name="Desjardin D."/>
            <person name="Finy P."/>
            <person name="Geml J."/>
            <person name="Haridas S."/>
            <person name="Hughes K."/>
            <person name="Justo A."/>
            <person name="Karasinski D."/>
            <person name="Kautmanova I."/>
            <person name="Kiss B."/>
            <person name="Kocsube S."/>
            <person name="Kotiranta H."/>
            <person name="LaButti K.M."/>
            <person name="Lechner B.E."/>
            <person name="Liimatainen K."/>
            <person name="Lipzen A."/>
            <person name="Lukacs Z."/>
            <person name="Mihaltcheva S."/>
            <person name="Morgado L.N."/>
            <person name="Niskanen T."/>
            <person name="Noordeloos M.E."/>
            <person name="Ohm R.A."/>
            <person name="Ortiz-Santana B."/>
            <person name="Ovrebo C."/>
            <person name="Racz N."/>
            <person name="Riley R."/>
            <person name="Savchenko A."/>
            <person name="Shiryaev A."/>
            <person name="Soop K."/>
            <person name="Spirin V."/>
            <person name="Szebenyi C."/>
            <person name="Tomsovsky M."/>
            <person name="Tulloss R.E."/>
            <person name="Uehling J."/>
            <person name="Grigoriev I.V."/>
            <person name="Vagvolgyi C."/>
            <person name="Papp T."/>
            <person name="Martin F.M."/>
            <person name="Miettinen O."/>
            <person name="Hibbett D.S."/>
            <person name="Nagy L.G."/>
        </authorList>
    </citation>
    <scope>NUCLEOTIDE SEQUENCE [LARGE SCALE GENOMIC DNA]</scope>
    <source>
        <strain evidence="11 12">CBS 166.37</strain>
    </source>
</reference>
<feature type="coiled-coil region" evidence="8">
    <location>
        <begin position="776"/>
        <end position="803"/>
    </location>
</feature>
<evidence type="ECO:0000313" key="11">
    <source>
        <dbReference type="EMBL" id="TFK39205.1"/>
    </source>
</evidence>
<organism evidence="11 12">
    <name type="scientific">Crucibulum laeve</name>
    <dbReference type="NCBI Taxonomy" id="68775"/>
    <lineage>
        <taxon>Eukaryota</taxon>
        <taxon>Fungi</taxon>
        <taxon>Dikarya</taxon>
        <taxon>Basidiomycota</taxon>
        <taxon>Agaricomycotina</taxon>
        <taxon>Agaricomycetes</taxon>
        <taxon>Agaricomycetidae</taxon>
        <taxon>Agaricales</taxon>
        <taxon>Agaricineae</taxon>
        <taxon>Nidulariaceae</taxon>
        <taxon>Crucibulum</taxon>
    </lineage>
</organism>
<accession>A0A5C3M3Q1</accession>
<gene>
    <name evidence="11" type="ORF">BDQ12DRAFT_682354</name>
</gene>
<keyword evidence="12" id="KW-1185">Reference proteome</keyword>
<dbReference type="Gene3D" id="1.20.120.1750">
    <property type="match status" value="1"/>
</dbReference>
<dbReference type="SMART" id="SM00647">
    <property type="entry name" value="IBR"/>
    <property type="match status" value="2"/>
</dbReference>
<evidence type="ECO:0000256" key="7">
    <source>
        <dbReference type="ARBA" id="ARBA00022833"/>
    </source>
</evidence>
<dbReference type="Pfam" id="PF26200">
    <property type="entry name" value="Rcat_RNF216"/>
    <property type="match status" value="1"/>
</dbReference>
<keyword evidence="2" id="KW-0808">Transferase</keyword>
<protein>
    <recommendedName>
        <fullName evidence="10">RING-type domain-containing protein</fullName>
    </recommendedName>
</protein>
<dbReference type="SUPFAM" id="SSF57850">
    <property type="entry name" value="RING/U-box"/>
    <property type="match status" value="2"/>
</dbReference>
<evidence type="ECO:0000256" key="1">
    <source>
        <dbReference type="ARBA" id="ARBA00004906"/>
    </source>
</evidence>
<dbReference type="Gene3D" id="3.30.40.10">
    <property type="entry name" value="Zinc/RING finger domain, C3HC4 (zinc finger)"/>
    <property type="match status" value="1"/>
</dbReference>
<keyword evidence="7" id="KW-0862">Zinc</keyword>
<keyword evidence="6" id="KW-0833">Ubl conjugation pathway</keyword>
<keyword evidence="5" id="KW-0863">Zinc-finger</keyword>
<dbReference type="InterPro" id="IPR002867">
    <property type="entry name" value="IBR_dom"/>
</dbReference>
<dbReference type="EMBL" id="ML213600">
    <property type="protein sequence ID" value="TFK39205.1"/>
    <property type="molecule type" value="Genomic_DNA"/>
</dbReference>
<dbReference type="GO" id="GO:0016740">
    <property type="term" value="F:transferase activity"/>
    <property type="evidence" value="ECO:0007669"/>
    <property type="project" value="UniProtKB-KW"/>
</dbReference>
<feature type="compositionally biased region" description="Acidic residues" evidence="9">
    <location>
        <begin position="1"/>
        <end position="11"/>
    </location>
</feature>
<dbReference type="InterPro" id="IPR047544">
    <property type="entry name" value="RING-HC_RBR_RNF216"/>
</dbReference>
<dbReference type="PANTHER" id="PTHR22770">
    <property type="entry name" value="UBIQUITIN CONJUGATING ENZYME 7 INTERACTING PROTEIN-RELATED"/>
    <property type="match status" value="1"/>
</dbReference>
<dbReference type="Proteomes" id="UP000308652">
    <property type="component" value="Unassembled WGS sequence"/>
</dbReference>
<dbReference type="InterPro" id="IPR047546">
    <property type="entry name" value="Rcat_RBR_RNF216"/>
</dbReference>
<dbReference type="CDD" id="cd20353">
    <property type="entry name" value="Rcat_RBR_RNF216"/>
    <property type="match status" value="1"/>
</dbReference>
<feature type="region of interest" description="Disordered" evidence="9">
    <location>
        <begin position="121"/>
        <end position="159"/>
    </location>
</feature>
<evidence type="ECO:0000313" key="12">
    <source>
        <dbReference type="Proteomes" id="UP000308652"/>
    </source>
</evidence>
<dbReference type="InterPro" id="IPR044066">
    <property type="entry name" value="TRIAD_supradom"/>
</dbReference>
<sequence>MAEVIEIDSSPEPDPMPISRRVRFKSKSKGPAVQSIPVLEITDSDSDDFEAVGSDSDILVSPVKTGRRPIALSSSYAGPSRARVTNTLQLNVRASSSSLENIPSKDKENGKAAAAKLPLFLPGDEENEPPPSNINGRPEPALPSADTDLTVATPTPPMDIGQDLLANELIDVDEIVTPSELDSDTYLAQVLEIVPDVSPAHALTLIEELLPEHKADVLEQVLHRLFEDTNYPKVDKKGKKRKSDVGVSEDNDETERKKIKLDYSSTEREYKGGKDYDELALIQLQTDFPFIPKPYLRRMLLQHNHLYAPTHLFLAAQKANSPNPLPFSLKTTAFKPSVGKGKHRQLEDDEFSAELAFIRAQQEKDIQKHDEELAQQINQEEYEENGDGIECSCCFDTCPIEKMVQCPEAHLFCSSCITTYASTQLGSHSANLVCMHQSSCKQPFPPSELRRVLPEKLMDLYERVKQQKEIEQAGLEGLEECPFCEWKCVMEAGKDQEKLFRCRNEECGVVSCRSCKKPDHIPKSCQEVEDDKKLDGRHTIEEAMTRALMRNCPKCEKPFIKEAGCNKMICPNCNTMSCYVCRKVITGYDHFHQSHVPATGQAGPSTNGNCLLWDPVEQRHAKEVQEAAEKALAQYKLEHPDIDEKDIEVDVPVVPPVPVPQAHQMHAYPHAFGFGALAPVPQVQYLRDAQHIAQLQAEIPNIEQRIGVYNERIRMQEVRNAEATRREAQLERQLAMSQDVVARTTRQMTVQQREDRAAQHAAAVHTRSAQQRQQGLDALRRELQRERGRLQRVREQLRDLQQRQPAAAPAPMLPPPPVLFPFQHIPNAQVLTGPPPMRARVRRR</sequence>
<dbReference type="GO" id="GO:0008270">
    <property type="term" value="F:zinc ion binding"/>
    <property type="evidence" value="ECO:0007669"/>
    <property type="project" value="UniProtKB-KW"/>
</dbReference>
<evidence type="ECO:0000256" key="2">
    <source>
        <dbReference type="ARBA" id="ARBA00022679"/>
    </source>
</evidence>
<evidence type="ECO:0000256" key="4">
    <source>
        <dbReference type="ARBA" id="ARBA00022737"/>
    </source>
</evidence>
<dbReference type="AlphaFoldDB" id="A0A5C3M3Q1"/>
<dbReference type="InterPro" id="IPR051628">
    <property type="entry name" value="LUBAC_E3_Ligases"/>
</dbReference>
<evidence type="ECO:0000256" key="8">
    <source>
        <dbReference type="SAM" id="Coils"/>
    </source>
</evidence>
<evidence type="ECO:0000256" key="9">
    <source>
        <dbReference type="SAM" id="MobiDB-lite"/>
    </source>
</evidence>
<evidence type="ECO:0000259" key="10">
    <source>
        <dbReference type="PROSITE" id="PS51873"/>
    </source>
</evidence>
<comment type="pathway">
    <text evidence="1">Protein modification; protein ubiquitination.</text>
</comment>
<evidence type="ECO:0000256" key="6">
    <source>
        <dbReference type="ARBA" id="ARBA00022786"/>
    </source>
</evidence>
<dbReference type="CDD" id="cd16630">
    <property type="entry name" value="RING-HC_RBR_RNF216"/>
    <property type="match status" value="1"/>
</dbReference>
<dbReference type="PANTHER" id="PTHR22770:SF47">
    <property type="entry name" value="E3 UBIQUITIN-PROTEIN LIGASE RNF216"/>
    <property type="match status" value="1"/>
</dbReference>
<keyword evidence="4" id="KW-0677">Repeat</keyword>
<name>A0A5C3M3Q1_9AGAR</name>
<dbReference type="STRING" id="68775.A0A5C3M3Q1"/>
<feature type="domain" description="RING-type" evidence="10">
    <location>
        <begin position="387"/>
        <end position="614"/>
    </location>
</feature>
<evidence type="ECO:0000256" key="3">
    <source>
        <dbReference type="ARBA" id="ARBA00022723"/>
    </source>
</evidence>
<feature type="coiled-coil region" evidence="8">
    <location>
        <begin position="692"/>
        <end position="740"/>
    </location>
</feature>
<dbReference type="InterPro" id="IPR013083">
    <property type="entry name" value="Znf_RING/FYVE/PHD"/>
</dbReference>
<dbReference type="PROSITE" id="PS51873">
    <property type="entry name" value="TRIAD"/>
    <property type="match status" value="1"/>
</dbReference>
<feature type="region of interest" description="Disordered" evidence="9">
    <location>
        <begin position="1"/>
        <end position="29"/>
    </location>
</feature>
<dbReference type="CDD" id="cd20339">
    <property type="entry name" value="BRcat_RBR_RNF216"/>
    <property type="match status" value="1"/>
</dbReference>
<keyword evidence="8" id="KW-0175">Coiled coil</keyword>
<dbReference type="InterPro" id="IPR047545">
    <property type="entry name" value="BRcat_RBR_RNF216"/>
</dbReference>
<evidence type="ECO:0000256" key="5">
    <source>
        <dbReference type="ARBA" id="ARBA00022771"/>
    </source>
</evidence>